<dbReference type="GO" id="GO:0030170">
    <property type="term" value="F:pyridoxal phosphate binding"/>
    <property type="evidence" value="ECO:0007669"/>
    <property type="project" value="InterPro"/>
</dbReference>
<dbReference type="PANTHER" id="PTHR43643:SF3">
    <property type="entry name" value="HISTIDINOL-PHOSPHATE AMINOTRANSFERASE"/>
    <property type="match status" value="1"/>
</dbReference>
<dbReference type="GO" id="GO:0000105">
    <property type="term" value="P:L-histidine biosynthetic process"/>
    <property type="evidence" value="ECO:0007669"/>
    <property type="project" value="UniProtKB-UniRule"/>
</dbReference>
<dbReference type="InterPro" id="IPR005861">
    <property type="entry name" value="HisP_aminotrans"/>
</dbReference>
<organism evidence="8 9">
    <name type="scientific">Candidatus Saganbacteria bacterium</name>
    <dbReference type="NCBI Taxonomy" id="2575572"/>
    <lineage>
        <taxon>Bacteria</taxon>
        <taxon>Bacillati</taxon>
        <taxon>Saganbacteria</taxon>
    </lineage>
</organism>
<dbReference type="Gene3D" id="3.90.1150.10">
    <property type="entry name" value="Aspartate Aminotransferase, domain 1"/>
    <property type="match status" value="1"/>
</dbReference>
<feature type="modified residue" description="N6-(pyridoxal phosphate)lysine" evidence="6">
    <location>
        <position position="216"/>
    </location>
</feature>
<protein>
    <recommendedName>
        <fullName evidence="6">Histidinol-phosphate aminotransferase</fullName>
        <ecNumber evidence="6">2.6.1.9</ecNumber>
    </recommendedName>
    <alternativeName>
        <fullName evidence="6">Imidazole acetol-phosphate transaminase</fullName>
    </alternativeName>
</protein>
<dbReference type="Proteomes" id="UP000488506">
    <property type="component" value="Unassembled WGS sequence"/>
</dbReference>
<keyword evidence="4 6" id="KW-0808">Transferase</keyword>
<comment type="similarity">
    <text evidence="6">Belongs to the class-II pyridoxal-phosphate-dependent aminotransferase family. Histidinol-phosphate aminotransferase subfamily.</text>
</comment>
<keyword evidence="6" id="KW-0028">Amino-acid biosynthesis</keyword>
<dbReference type="InterPro" id="IPR050106">
    <property type="entry name" value="HistidinolP_aminotransfase"/>
</dbReference>
<dbReference type="InterPro" id="IPR015422">
    <property type="entry name" value="PyrdxlP-dep_Trfase_small"/>
</dbReference>
<dbReference type="SUPFAM" id="SSF53383">
    <property type="entry name" value="PLP-dependent transferases"/>
    <property type="match status" value="1"/>
</dbReference>
<comment type="caution">
    <text evidence="8">The sequence shown here is derived from an EMBL/GenBank/DDBJ whole genome shotgun (WGS) entry which is preliminary data.</text>
</comment>
<feature type="domain" description="Aminotransferase class I/classII large" evidence="7">
    <location>
        <begin position="25"/>
        <end position="345"/>
    </location>
</feature>
<dbReference type="NCBIfam" id="TIGR01141">
    <property type="entry name" value="hisC"/>
    <property type="match status" value="1"/>
</dbReference>
<comment type="pathway">
    <text evidence="6">Amino-acid biosynthesis; L-histidine biosynthesis; L-histidine from 5-phospho-alpha-D-ribose 1-diphosphate: step 7/9.</text>
</comment>
<evidence type="ECO:0000256" key="1">
    <source>
        <dbReference type="ARBA" id="ARBA00001933"/>
    </source>
</evidence>
<proteinExistence type="inferred from homology"/>
<comment type="catalytic activity">
    <reaction evidence="6">
        <text>L-histidinol phosphate + 2-oxoglutarate = 3-(imidazol-4-yl)-2-oxopropyl phosphate + L-glutamate</text>
        <dbReference type="Rhea" id="RHEA:23744"/>
        <dbReference type="ChEBI" id="CHEBI:16810"/>
        <dbReference type="ChEBI" id="CHEBI:29985"/>
        <dbReference type="ChEBI" id="CHEBI:57766"/>
        <dbReference type="ChEBI" id="CHEBI:57980"/>
        <dbReference type="EC" id="2.6.1.9"/>
    </reaction>
</comment>
<evidence type="ECO:0000256" key="5">
    <source>
        <dbReference type="ARBA" id="ARBA00022898"/>
    </source>
</evidence>
<dbReference type="EC" id="2.6.1.9" evidence="6"/>
<evidence type="ECO:0000256" key="4">
    <source>
        <dbReference type="ARBA" id="ARBA00022679"/>
    </source>
</evidence>
<dbReference type="Gene3D" id="3.40.640.10">
    <property type="entry name" value="Type I PLP-dependent aspartate aminotransferase-like (Major domain)"/>
    <property type="match status" value="1"/>
</dbReference>
<reference evidence="8 9" key="1">
    <citation type="submission" date="2019-12" db="EMBL/GenBank/DDBJ databases">
        <authorList>
            <person name="Wolfe R."/>
            <person name="Danczak R."/>
            <person name="Wilkins M."/>
        </authorList>
    </citation>
    <scope>NUCLEOTIDE SEQUENCE [LARGE SCALE GENOMIC DNA]</scope>
    <source>
        <strain evidence="8">X2_MaxBin.013</strain>
    </source>
</reference>
<dbReference type="CDD" id="cd00609">
    <property type="entry name" value="AAT_like"/>
    <property type="match status" value="1"/>
</dbReference>
<dbReference type="GO" id="GO:0004400">
    <property type="term" value="F:histidinol-phosphate transaminase activity"/>
    <property type="evidence" value="ECO:0007669"/>
    <property type="project" value="UniProtKB-UniRule"/>
</dbReference>
<dbReference type="PANTHER" id="PTHR43643">
    <property type="entry name" value="HISTIDINOL-PHOSPHATE AMINOTRANSFERASE 2"/>
    <property type="match status" value="1"/>
</dbReference>
<dbReference type="HAMAP" id="MF_01023">
    <property type="entry name" value="HisC_aminotrans_2"/>
    <property type="match status" value="1"/>
</dbReference>
<evidence type="ECO:0000259" key="7">
    <source>
        <dbReference type="Pfam" id="PF00155"/>
    </source>
</evidence>
<evidence type="ECO:0000256" key="2">
    <source>
        <dbReference type="ARBA" id="ARBA00011738"/>
    </source>
</evidence>
<dbReference type="InterPro" id="IPR015421">
    <property type="entry name" value="PyrdxlP-dep_Trfase_major"/>
</dbReference>
<evidence type="ECO:0000256" key="3">
    <source>
        <dbReference type="ARBA" id="ARBA00022576"/>
    </source>
</evidence>
<dbReference type="InterPro" id="IPR015424">
    <property type="entry name" value="PyrdxlP-dep_Trfase"/>
</dbReference>
<dbReference type="Pfam" id="PF00155">
    <property type="entry name" value="Aminotran_1_2"/>
    <property type="match status" value="1"/>
</dbReference>
<comment type="cofactor">
    <cofactor evidence="1 6">
        <name>pyridoxal 5'-phosphate</name>
        <dbReference type="ChEBI" id="CHEBI:597326"/>
    </cofactor>
</comment>
<evidence type="ECO:0000313" key="9">
    <source>
        <dbReference type="Proteomes" id="UP000488506"/>
    </source>
</evidence>
<evidence type="ECO:0000313" key="8">
    <source>
        <dbReference type="EMBL" id="KAF0134923.1"/>
    </source>
</evidence>
<dbReference type="InterPro" id="IPR004839">
    <property type="entry name" value="Aminotransferase_I/II_large"/>
</dbReference>
<dbReference type="UniPathway" id="UPA00031">
    <property type="reaction ID" value="UER00012"/>
</dbReference>
<dbReference type="EMBL" id="WPAF01000003">
    <property type="protein sequence ID" value="KAF0134923.1"/>
    <property type="molecule type" value="Genomic_DNA"/>
</dbReference>
<name>A0A833L1Z3_UNCSA</name>
<sequence length="350" mass="38938">MNESLLRKNIREIKAYVPGKTISGLIKLASNENPFGPSPKALEAIKKETSNLHIYPDQSSNKLREALSNKFSLPAECFVCGNGSDDIMQVLAASYINQGDEVIISKNTFSVYELVSKIYDGNAVFVDLKEFAVDLGAISSAITSKTKIIFLTNPNNPTGTIFTAGEFDSFMKNIPENIIVVVDEAYAEFVESKDYPDVLKYIKQGRNVIALRTFSKFYGLAGIRIGYGIGPKELLAPLFKVKMPFNVNRLAQAAAVAALDDKKFLEKTFKNNAEGKKYFYSEFDKLEIDYKKTEANFIFVNLKRPAEEFAKSMVEKGVIIRSLQSFGLPQAIRVSIGLPAQNKKFVSLLK</sequence>
<keyword evidence="6" id="KW-0368">Histidine biosynthesis</keyword>
<gene>
    <name evidence="6" type="primary">hisC</name>
    <name evidence="8" type="ORF">FD145_304</name>
</gene>
<dbReference type="AlphaFoldDB" id="A0A833L1Z3"/>
<comment type="subunit">
    <text evidence="2 6">Homodimer.</text>
</comment>
<evidence type="ECO:0000256" key="6">
    <source>
        <dbReference type="HAMAP-Rule" id="MF_01023"/>
    </source>
</evidence>
<keyword evidence="5 6" id="KW-0663">Pyridoxal phosphate</keyword>
<keyword evidence="3 6" id="KW-0032">Aminotransferase</keyword>
<accession>A0A833L1Z3</accession>